<dbReference type="RefSeq" id="XP_058336348.1">
    <property type="nucleotide sequence ID" value="XM_058492888.1"/>
</dbReference>
<evidence type="ECO:0000313" key="1">
    <source>
        <dbReference type="EMBL" id="KAJ8651433.1"/>
    </source>
</evidence>
<proteinExistence type="predicted"/>
<dbReference type="EMBL" id="JARTCD010000204">
    <property type="protein sequence ID" value="KAJ8651433.1"/>
    <property type="molecule type" value="Genomic_DNA"/>
</dbReference>
<gene>
    <name evidence="1" type="ORF">O0I10_013022</name>
</gene>
<keyword evidence="2" id="KW-1185">Reference proteome</keyword>
<name>A0AAD7UQS7_9FUNG</name>
<dbReference type="Proteomes" id="UP001234581">
    <property type="component" value="Unassembled WGS sequence"/>
</dbReference>
<evidence type="ECO:0000313" key="2">
    <source>
        <dbReference type="Proteomes" id="UP001234581"/>
    </source>
</evidence>
<dbReference type="AlphaFoldDB" id="A0AAD7UQS7"/>
<protein>
    <submittedName>
        <fullName evidence="1">Uncharacterized protein</fullName>
    </submittedName>
</protein>
<comment type="caution">
    <text evidence="1">The sequence shown here is derived from an EMBL/GenBank/DDBJ whole genome shotgun (WGS) entry which is preliminary data.</text>
</comment>
<reference evidence="1 2" key="1">
    <citation type="submission" date="2023-03" db="EMBL/GenBank/DDBJ databases">
        <title>Genome sequence of Lichtheimia ornata CBS 291.66.</title>
        <authorList>
            <person name="Mohabir J.T."/>
            <person name="Shea T.P."/>
            <person name="Kurbessoian T."/>
            <person name="Berby B."/>
            <person name="Fontaine J."/>
            <person name="Livny J."/>
            <person name="Gnirke A."/>
            <person name="Stajich J.E."/>
            <person name="Cuomo C.A."/>
        </authorList>
    </citation>
    <scope>NUCLEOTIDE SEQUENCE [LARGE SCALE GENOMIC DNA]</scope>
    <source>
        <strain evidence="1">CBS 291.66</strain>
    </source>
</reference>
<accession>A0AAD7UQS7</accession>
<sequence>MCQPQVDSEDIETLGECIDKWNGFLVSLSMDDKVIEETVFTVNLHLLKHVPDIMRKLGPMHSYSAFANERVIGEYKKNIKSKKEPGKNAANLMKQFAARHRLDRLIKLRKDMQDDVDEDCQRHQVLTLGSDDSEELWGPIRQMTIGQFSAAVGVDVKKYLEKYYSTFEKQSVIVSNEKRVELASHLWTPDGSVYDCSSFPTKSKKRTRPSSYATKRESFFVKILLTVDTNPPRRPVKLERRAFFGEVLCYFRHYIGSKPRLLALMRMKEVYDDCNHVWPILRKADRMMVVDVSSIACICGRIETTIERSYVYWSYNTAHEAEVGSLNML</sequence>
<organism evidence="1 2">
    <name type="scientific">Lichtheimia ornata</name>
    <dbReference type="NCBI Taxonomy" id="688661"/>
    <lineage>
        <taxon>Eukaryota</taxon>
        <taxon>Fungi</taxon>
        <taxon>Fungi incertae sedis</taxon>
        <taxon>Mucoromycota</taxon>
        <taxon>Mucoromycotina</taxon>
        <taxon>Mucoromycetes</taxon>
        <taxon>Mucorales</taxon>
        <taxon>Lichtheimiaceae</taxon>
        <taxon>Lichtheimia</taxon>
    </lineage>
</organism>
<dbReference type="GeneID" id="83220339"/>